<evidence type="ECO:0000313" key="8">
    <source>
        <dbReference type="EMBL" id="CAE0610327.1"/>
    </source>
</evidence>
<organism evidence="8">
    <name type="scientific">Picocystis salinarum</name>
    <dbReference type="NCBI Taxonomy" id="88271"/>
    <lineage>
        <taxon>Eukaryota</taxon>
        <taxon>Viridiplantae</taxon>
        <taxon>Chlorophyta</taxon>
        <taxon>Picocystophyceae</taxon>
        <taxon>Picocystales</taxon>
        <taxon>Picocystaceae</taxon>
        <taxon>Picocystis</taxon>
    </lineage>
</organism>
<protein>
    <submittedName>
        <fullName evidence="8">Uncharacterized protein</fullName>
    </submittedName>
</protein>
<dbReference type="GO" id="GO:0016020">
    <property type="term" value="C:membrane"/>
    <property type="evidence" value="ECO:0007669"/>
    <property type="project" value="UniProtKB-SubCell"/>
</dbReference>
<evidence type="ECO:0000256" key="7">
    <source>
        <dbReference type="SAM" id="Phobius"/>
    </source>
</evidence>
<dbReference type="GO" id="GO:0006857">
    <property type="term" value="P:oligopeptide transport"/>
    <property type="evidence" value="ECO:0007669"/>
    <property type="project" value="InterPro"/>
</dbReference>
<dbReference type="InterPro" id="IPR018456">
    <property type="entry name" value="PTR2_symporter_CS"/>
</dbReference>
<evidence type="ECO:0000256" key="6">
    <source>
        <dbReference type="SAM" id="MobiDB-lite"/>
    </source>
</evidence>
<evidence type="ECO:0000256" key="3">
    <source>
        <dbReference type="ARBA" id="ARBA00022692"/>
    </source>
</evidence>
<dbReference type="Gene3D" id="1.20.1250.20">
    <property type="entry name" value="MFS general substrate transporter like domains"/>
    <property type="match status" value="1"/>
</dbReference>
<feature type="transmembrane region" description="Helical" evidence="7">
    <location>
        <begin position="392"/>
        <end position="412"/>
    </location>
</feature>
<dbReference type="PANTHER" id="PTHR11654">
    <property type="entry name" value="OLIGOPEPTIDE TRANSPORTER-RELATED"/>
    <property type="match status" value="1"/>
</dbReference>
<dbReference type="Pfam" id="PF00854">
    <property type="entry name" value="PTR2"/>
    <property type="match status" value="1"/>
</dbReference>
<gene>
    <name evidence="8" type="ORF">PSAL00342_LOCUS4162</name>
</gene>
<reference evidence="8" key="1">
    <citation type="submission" date="2021-01" db="EMBL/GenBank/DDBJ databases">
        <authorList>
            <person name="Corre E."/>
            <person name="Pelletier E."/>
            <person name="Niang G."/>
            <person name="Scheremetjew M."/>
            <person name="Finn R."/>
            <person name="Kale V."/>
            <person name="Holt S."/>
            <person name="Cochrane G."/>
            <person name="Meng A."/>
            <person name="Brown T."/>
            <person name="Cohen L."/>
        </authorList>
    </citation>
    <scope>NUCLEOTIDE SEQUENCE</scope>
    <source>
        <strain evidence="8">CCMP1897</strain>
    </source>
</reference>
<accession>A0A7S3UCF6</accession>
<dbReference type="GO" id="GO:0022857">
    <property type="term" value="F:transmembrane transporter activity"/>
    <property type="evidence" value="ECO:0007669"/>
    <property type="project" value="InterPro"/>
</dbReference>
<evidence type="ECO:0000256" key="2">
    <source>
        <dbReference type="ARBA" id="ARBA00005982"/>
    </source>
</evidence>
<feature type="transmembrane region" description="Helical" evidence="7">
    <location>
        <begin position="476"/>
        <end position="499"/>
    </location>
</feature>
<dbReference type="SUPFAM" id="SSF103473">
    <property type="entry name" value="MFS general substrate transporter"/>
    <property type="match status" value="1"/>
</dbReference>
<dbReference type="InterPro" id="IPR000109">
    <property type="entry name" value="POT_fam"/>
</dbReference>
<dbReference type="EMBL" id="HBIS01004578">
    <property type="protein sequence ID" value="CAE0610327.1"/>
    <property type="molecule type" value="Transcribed_RNA"/>
</dbReference>
<feature type="region of interest" description="Disordered" evidence="6">
    <location>
        <begin position="1"/>
        <end position="31"/>
    </location>
</feature>
<name>A0A7S3UCF6_9CHLO</name>
<feature type="transmembrane region" description="Helical" evidence="7">
    <location>
        <begin position="186"/>
        <end position="208"/>
    </location>
</feature>
<feature type="transmembrane region" description="Helical" evidence="7">
    <location>
        <begin position="309"/>
        <end position="326"/>
    </location>
</feature>
<evidence type="ECO:0000256" key="5">
    <source>
        <dbReference type="ARBA" id="ARBA00023136"/>
    </source>
</evidence>
<dbReference type="CDD" id="cd17351">
    <property type="entry name" value="MFS_NPF"/>
    <property type="match status" value="1"/>
</dbReference>
<dbReference type="AlphaFoldDB" id="A0A7S3UCF6"/>
<feature type="transmembrane region" description="Helical" evidence="7">
    <location>
        <begin position="107"/>
        <end position="128"/>
    </location>
</feature>
<sequence length="608" mass="68114">MYSGSDASEDEGENVEVEGEVTEEPMEAEEKPSTLLTVCPFILGNEFCERLAFYGLSTNLVVYLNRQMGMDTLDAASQVNLWAGTCYMTPLIGAYLADGVIGRYRTIVLFSSIYCVGMFSLALSAAVPLLHPPLDKYPNFMQNAVLFGSLYLIALGTGGIKPNVSAFGADQFDENNERDVNEKKSFFNWFYFVINCGSLIASLLIVWIQESISWSIGFAIPAGAMLLAVISFVSGRKYYTHMKPKESPLSRFMGVLLDAWRNKRTRRRLRGEETAAPLIPHNVSYAWIEDASAERGGKYSEAQVEEVRLVVRMFPVFVTTIFYWIVYQQMGSIFVEQGELMDRTLVGNFVIPAASLTSFDTIAIIILVPLFDRVIYPLLKRIGFRPTLLQRIGWGNFIAVLAMLAAAGVEVWRLHLADEKQFIDGGASRDGEIVRMSVFWQAPQYLLVGMSEVLGSIGQMEFFYDQAPDSMRSICMAMQLLSTALGGYFSSGILLAVQWATQDHPWIPRNLNKGRLDLYFLFLAGLMMVNVILFMFVAMGYEYKEVPHRRRSGTARDAEDEGPEEPVTAARHFERTQPIAAPGFYAEPSYARSITVMADSPLIPARFR</sequence>
<keyword evidence="3 7" id="KW-0812">Transmembrane</keyword>
<keyword evidence="5 7" id="KW-0472">Membrane</keyword>
<comment type="subcellular location">
    <subcellularLocation>
        <location evidence="1">Membrane</location>
        <topology evidence="1">Multi-pass membrane protein</topology>
    </subcellularLocation>
</comment>
<proteinExistence type="inferred from homology"/>
<evidence type="ECO:0000256" key="1">
    <source>
        <dbReference type="ARBA" id="ARBA00004141"/>
    </source>
</evidence>
<evidence type="ECO:0000256" key="4">
    <source>
        <dbReference type="ARBA" id="ARBA00022989"/>
    </source>
</evidence>
<feature type="region of interest" description="Disordered" evidence="6">
    <location>
        <begin position="550"/>
        <end position="572"/>
    </location>
</feature>
<feature type="compositionally biased region" description="Acidic residues" evidence="6">
    <location>
        <begin position="7"/>
        <end position="27"/>
    </location>
</feature>
<feature type="transmembrane region" description="Helical" evidence="7">
    <location>
        <begin position="346"/>
        <end position="371"/>
    </location>
</feature>
<feature type="transmembrane region" description="Helical" evidence="7">
    <location>
        <begin position="519"/>
        <end position="541"/>
    </location>
</feature>
<dbReference type="InterPro" id="IPR036259">
    <property type="entry name" value="MFS_trans_sf"/>
</dbReference>
<feature type="transmembrane region" description="Helical" evidence="7">
    <location>
        <begin position="214"/>
        <end position="235"/>
    </location>
</feature>
<comment type="similarity">
    <text evidence="2">Belongs to the major facilitator superfamily. Proton-dependent oligopeptide transporter (POT/PTR) (TC 2.A.17) family.</text>
</comment>
<dbReference type="PROSITE" id="PS01022">
    <property type="entry name" value="PTR2_1"/>
    <property type="match status" value="1"/>
</dbReference>
<keyword evidence="4 7" id="KW-1133">Transmembrane helix</keyword>
<feature type="transmembrane region" description="Helical" evidence="7">
    <location>
        <begin position="140"/>
        <end position="160"/>
    </location>
</feature>